<dbReference type="OrthoDB" id="2254372at2759"/>
<name>A0A8H7RAK4_9FUNG</name>
<dbReference type="EMBL" id="JAEPRD010000025">
    <property type="protein sequence ID" value="KAG2207424.1"/>
    <property type="molecule type" value="Genomic_DNA"/>
</dbReference>
<gene>
    <name evidence="2" type="ORF">INT47_006899</name>
</gene>
<dbReference type="Proteomes" id="UP000603453">
    <property type="component" value="Unassembled WGS sequence"/>
</dbReference>
<proteinExistence type="predicted"/>
<keyword evidence="3" id="KW-1185">Reference proteome</keyword>
<organism evidence="2 3">
    <name type="scientific">Mucor saturninus</name>
    <dbReference type="NCBI Taxonomy" id="64648"/>
    <lineage>
        <taxon>Eukaryota</taxon>
        <taxon>Fungi</taxon>
        <taxon>Fungi incertae sedis</taxon>
        <taxon>Mucoromycota</taxon>
        <taxon>Mucoromycotina</taxon>
        <taxon>Mucoromycetes</taxon>
        <taxon>Mucorales</taxon>
        <taxon>Mucorineae</taxon>
        <taxon>Mucoraceae</taxon>
        <taxon>Mucor</taxon>
    </lineage>
</organism>
<dbReference type="AlphaFoldDB" id="A0A8H7RAK4"/>
<feature type="region of interest" description="Disordered" evidence="1">
    <location>
        <begin position="1"/>
        <end position="45"/>
    </location>
</feature>
<sequence length="232" mass="25869">MSSIHLPSFFHNRSSSKKETSTISSKRSTLSFKTQQEDDYPSLHRSSTTISKVKRFGSLLVRNKKSDDGRSIKRADTIFPPSIDTTLSNSNYSLSAISTNTNISSDEDDLITPTTTNTMSNHGLYQDEEDTAMLDMVLPNVKQPEPIKIDSVESKPVTPQEETNQISTEEDTISAFEEPIVGKQIDPTALSSLVQFYLSTAIDEADVEIESELQICHDHMLHSIRAMPAYSF</sequence>
<evidence type="ECO:0000313" key="3">
    <source>
        <dbReference type="Proteomes" id="UP000603453"/>
    </source>
</evidence>
<protein>
    <submittedName>
        <fullName evidence="2">Uncharacterized protein</fullName>
    </submittedName>
</protein>
<evidence type="ECO:0000256" key="1">
    <source>
        <dbReference type="SAM" id="MobiDB-lite"/>
    </source>
</evidence>
<accession>A0A8H7RAK4</accession>
<reference evidence="2" key="1">
    <citation type="submission" date="2020-12" db="EMBL/GenBank/DDBJ databases">
        <title>Metabolic potential, ecology and presence of endohyphal bacteria is reflected in genomic diversity of Mucoromycotina.</title>
        <authorList>
            <person name="Muszewska A."/>
            <person name="Okrasinska A."/>
            <person name="Steczkiewicz K."/>
            <person name="Drgas O."/>
            <person name="Orlowska M."/>
            <person name="Perlinska-Lenart U."/>
            <person name="Aleksandrzak-Piekarczyk T."/>
            <person name="Szatraj K."/>
            <person name="Zielenkiewicz U."/>
            <person name="Pilsyk S."/>
            <person name="Malc E."/>
            <person name="Mieczkowski P."/>
            <person name="Kruszewska J.S."/>
            <person name="Biernat P."/>
            <person name="Pawlowska J."/>
        </authorList>
    </citation>
    <scope>NUCLEOTIDE SEQUENCE</scope>
    <source>
        <strain evidence="2">WA0000017839</strain>
    </source>
</reference>
<evidence type="ECO:0000313" key="2">
    <source>
        <dbReference type="EMBL" id="KAG2207424.1"/>
    </source>
</evidence>
<comment type="caution">
    <text evidence="2">The sequence shown here is derived from an EMBL/GenBank/DDBJ whole genome shotgun (WGS) entry which is preliminary data.</text>
</comment>